<dbReference type="Pfam" id="PF05768">
    <property type="entry name" value="Glrx-like"/>
    <property type="match status" value="1"/>
</dbReference>
<accession>A0A7I7SS58</accession>
<dbReference type="AlphaFoldDB" id="A0A7I7SS58"/>
<dbReference type="SUPFAM" id="SSF52833">
    <property type="entry name" value="Thioredoxin-like"/>
    <property type="match status" value="1"/>
</dbReference>
<evidence type="ECO:0000313" key="2">
    <source>
        <dbReference type="Proteomes" id="UP000466445"/>
    </source>
</evidence>
<dbReference type="InterPro" id="IPR036249">
    <property type="entry name" value="Thioredoxin-like_sf"/>
</dbReference>
<evidence type="ECO:0008006" key="3">
    <source>
        <dbReference type="Google" id="ProtNLM"/>
    </source>
</evidence>
<protein>
    <recommendedName>
        <fullName evidence="3">Glutaredoxin</fullName>
    </recommendedName>
</protein>
<proteinExistence type="predicted"/>
<reference evidence="1 2" key="1">
    <citation type="journal article" date="2019" name="Emerg. Microbes Infect.">
        <title>Comprehensive subspecies identification of 175 nontuberculous mycobacteria species based on 7547 genomic profiles.</title>
        <authorList>
            <person name="Matsumoto Y."/>
            <person name="Kinjo T."/>
            <person name="Motooka D."/>
            <person name="Nabeya D."/>
            <person name="Jung N."/>
            <person name="Uechi K."/>
            <person name="Horii T."/>
            <person name="Iida T."/>
            <person name="Fujita J."/>
            <person name="Nakamura S."/>
        </authorList>
    </citation>
    <scope>NUCLEOTIDE SEQUENCE [LARGE SCALE GENOMIC DNA]</scope>
    <source>
        <strain evidence="1 2">JCM 30395</strain>
    </source>
</reference>
<dbReference type="KEGG" id="msar:MSAR_23170"/>
<organism evidence="1 2">
    <name type="scientific">Mycolicibacterium sarraceniae</name>
    <dbReference type="NCBI Taxonomy" id="1534348"/>
    <lineage>
        <taxon>Bacteria</taxon>
        <taxon>Bacillati</taxon>
        <taxon>Actinomycetota</taxon>
        <taxon>Actinomycetes</taxon>
        <taxon>Mycobacteriales</taxon>
        <taxon>Mycobacteriaceae</taxon>
        <taxon>Mycolicibacterium</taxon>
    </lineage>
</organism>
<dbReference type="InterPro" id="IPR008554">
    <property type="entry name" value="Glutaredoxin-like"/>
</dbReference>
<dbReference type="Gene3D" id="3.40.30.10">
    <property type="entry name" value="Glutaredoxin"/>
    <property type="match status" value="1"/>
</dbReference>
<gene>
    <name evidence="1" type="ORF">MSAR_23170</name>
</gene>
<keyword evidence="2" id="KW-1185">Reference proteome</keyword>
<name>A0A7I7SS58_9MYCO</name>
<evidence type="ECO:0000313" key="1">
    <source>
        <dbReference type="EMBL" id="BBY59181.1"/>
    </source>
</evidence>
<dbReference type="EMBL" id="AP022595">
    <property type="protein sequence ID" value="BBY59181.1"/>
    <property type="molecule type" value="Genomic_DNA"/>
</dbReference>
<dbReference type="Proteomes" id="UP000466445">
    <property type="component" value="Chromosome"/>
</dbReference>
<sequence>MRCHAGVARYGAGLLGNQLVDGPLGARVAREFLLVVPGRHGITLTATLVRVSRAHVELLTRAGCTICEQVHDRLTGLSAELDFELSVTDVDDAAAAGNSALRAEFGDRLPVVLLDGSEHSYWDVDVPRLRADLSQR</sequence>